<organism evidence="2 3">
    <name type="scientific">Parasitella parasitica</name>
    <dbReference type="NCBI Taxonomy" id="35722"/>
    <lineage>
        <taxon>Eukaryota</taxon>
        <taxon>Fungi</taxon>
        <taxon>Fungi incertae sedis</taxon>
        <taxon>Mucoromycota</taxon>
        <taxon>Mucoromycotina</taxon>
        <taxon>Mucoromycetes</taxon>
        <taxon>Mucorales</taxon>
        <taxon>Mucorineae</taxon>
        <taxon>Mucoraceae</taxon>
        <taxon>Parasitella</taxon>
    </lineage>
</organism>
<gene>
    <name evidence="2" type="primary">PARPA_03955.1 scaffold 10640</name>
</gene>
<dbReference type="OrthoDB" id="2427805at2759"/>
<keyword evidence="3" id="KW-1185">Reference proteome</keyword>
<dbReference type="AlphaFoldDB" id="A0A0B7MYT7"/>
<accession>A0A0B7MYT7</accession>
<evidence type="ECO:0000313" key="2">
    <source>
        <dbReference type="EMBL" id="CEP10297.1"/>
    </source>
</evidence>
<proteinExistence type="predicted"/>
<protein>
    <submittedName>
        <fullName evidence="2">Uncharacterized protein</fullName>
    </submittedName>
</protein>
<reference evidence="2 3" key="1">
    <citation type="submission" date="2014-09" db="EMBL/GenBank/DDBJ databases">
        <authorList>
            <person name="Ellenberger Sabrina"/>
        </authorList>
    </citation>
    <scope>NUCLEOTIDE SEQUENCE [LARGE SCALE GENOMIC DNA]</scope>
    <source>
        <strain evidence="2 3">CBS 412.66</strain>
    </source>
</reference>
<feature type="region of interest" description="Disordered" evidence="1">
    <location>
        <begin position="53"/>
        <end position="77"/>
    </location>
</feature>
<name>A0A0B7MYT7_9FUNG</name>
<dbReference type="Proteomes" id="UP000054107">
    <property type="component" value="Unassembled WGS sequence"/>
</dbReference>
<dbReference type="EMBL" id="LN723682">
    <property type="protein sequence ID" value="CEP10297.1"/>
    <property type="molecule type" value="Genomic_DNA"/>
</dbReference>
<evidence type="ECO:0000313" key="3">
    <source>
        <dbReference type="Proteomes" id="UP000054107"/>
    </source>
</evidence>
<sequence>MYVLDTILVKQHFYLKSREKYMENKSFLNQELKNKHVSSRIALLSQESPALLPSSPLPTDSQSNGLSQTHGQRQSNESALVVEEHSAEFEAMFKRVDDSKKWYLSTGNYQQLRKIEWTLALIKCSSTSCNVIHFLLREYEFGNMDRHHLEQWYQSHIWSMIEKCFDKVHGVEAVIGESASLGSKRRMNQNRTIAAINSMPRLAYGHKCDLVFRQYDNDQNLPLEVVGSEAKSRIEEQHGSNYMKEGFFKLPRMLKDMLDVLLKKVEYDERTTEIRNVGLLHSGLSCTMVELDLPTAYISRVSRSQTTQISNCTSCSVNFLGVQRDRERDVKCCSQNPHK</sequence>
<evidence type="ECO:0000256" key="1">
    <source>
        <dbReference type="SAM" id="MobiDB-lite"/>
    </source>
</evidence>
<feature type="compositionally biased region" description="Polar residues" evidence="1">
    <location>
        <begin position="59"/>
        <end position="77"/>
    </location>
</feature>